<dbReference type="AlphaFoldDB" id="A0A1W0WCU4"/>
<comment type="caution">
    <text evidence="1">The sequence shown here is derived from an EMBL/GenBank/DDBJ whole genome shotgun (WGS) entry which is preliminary data.</text>
</comment>
<accession>A0A1W0WCU4</accession>
<reference evidence="2" key="1">
    <citation type="submission" date="2017-01" db="EMBL/GenBank/DDBJ databases">
        <title>Comparative genomics of anhydrobiosis in the tardigrade Hypsibius dujardini.</title>
        <authorList>
            <person name="Yoshida Y."/>
            <person name="Koutsovoulos G."/>
            <person name="Laetsch D."/>
            <person name="Stevens L."/>
            <person name="Kumar S."/>
            <person name="Horikawa D."/>
            <person name="Ishino K."/>
            <person name="Komine S."/>
            <person name="Tomita M."/>
            <person name="Blaxter M."/>
            <person name="Arakawa K."/>
        </authorList>
    </citation>
    <scope>NUCLEOTIDE SEQUENCE [LARGE SCALE GENOMIC DNA]</scope>
    <source>
        <strain evidence="2">Z151</strain>
    </source>
</reference>
<sequence length="122" mass="13308">MLTTLTGAIRTDGRHQAHVRRIMPRLMPMDRAGAKLVVERDGRLSRVAGVILKVYEVWVTGSAARMTSACQVVRCTDDVSVPGGSLHGRCQRARWFAAWMMSACQVVRCTDDVSVPGGSLHG</sequence>
<protein>
    <submittedName>
        <fullName evidence="1">Uncharacterized protein</fullName>
    </submittedName>
</protein>
<evidence type="ECO:0000313" key="2">
    <source>
        <dbReference type="Proteomes" id="UP000192578"/>
    </source>
</evidence>
<gene>
    <name evidence="1" type="ORF">BV898_12689</name>
</gene>
<name>A0A1W0WCU4_HYPEX</name>
<dbReference type="Proteomes" id="UP000192578">
    <property type="component" value="Unassembled WGS sequence"/>
</dbReference>
<keyword evidence="2" id="KW-1185">Reference proteome</keyword>
<dbReference type="EMBL" id="MTYJ01000131">
    <property type="protein sequence ID" value="OQV13031.1"/>
    <property type="molecule type" value="Genomic_DNA"/>
</dbReference>
<evidence type="ECO:0000313" key="1">
    <source>
        <dbReference type="EMBL" id="OQV13031.1"/>
    </source>
</evidence>
<proteinExistence type="predicted"/>
<organism evidence="1 2">
    <name type="scientific">Hypsibius exemplaris</name>
    <name type="common">Freshwater tardigrade</name>
    <dbReference type="NCBI Taxonomy" id="2072580"/>
    <lineage>
        <taxon>Eukaryota</taxon>
        <taxon>Metazoa</taxon>
        <taxon>Ecdysozoa</taxon>
        <taxon>Tardigrada</taxon>
        <taxon>Eutardigrada</taxon>
        <taxon>Parachela</taxon>
        <taxon>Hypsibioidea</taxon>
        <taxon>Hypsibiidae</taxon>
        <taxon>Hypsibius</taxon>
    </lineage>
</organism>